<dbReference type="EMBL" id="QYUK01000016">
    <property type="protein sequence ID" value="RJF80729.1"/>
    <property type="molecule type" value="Genomic_DNA"/>
</dbReference>
<keyword evidence="5" id="KW-0378">Hydrolase</keyword>
<evidence type="ECO:0000256" key="1">
    <source>
        <dbReference type="ARBA" id="ARBA00007277"/>
    </source>
</evidence>
<dbReference type="Gene3D" id="3.20.20.190">
    <property type="entry name" value="Phosphatidylinositol (PI) phosphodiesterase"/>
    <property type="match status" value="1"/>
</dbReference>
<dbReference type="GO" id="GO:0006629">
    <property type="term" value="P:lipid metabolic process"/>
    <property type="evidence" value="ECO:0007669"/>
    <property type="project" value="InterPro"/>
</dbReference>
<feature type="domain" description="GP-PDE" evidence="8">
    <location>
        <begin position="26"/>
        <end position="340"/>
    </location>
</feature>
<comment type="caution">
    <text evidence="9">The sequence shown here is derived from an EMBL/GenBank/DDBJ whole genome shotgun (WGS) entry which is preliminary data.</text>
</comment>
<evidence type="ECO:0000313" key="9">
    <source>
        <dbReference type="EMBL" id="RJF80729.1"/>
    </source>
</evidence>
<gene>
    <name evidence="9" type="ORF">D3874_26945</name>
</gene>
<dbReference type="InterPro" id="IPR017946">
    <property type="entry name" value="PLC-like_Pdiesterase_TIM-brl"/>
</dbReference>
<proteinExistence type="inferred from homology"/>
<evidence type="ECO:0000313" key="10">
    <source>
        <dbReference type="Proteomes" id="UP000284605"/>
    </source>
</evidence>
<comment type="catalytic activity">
    <reaction evidence="6">
        <text>a sn-glycero-3-phosphodiester + H2O = an alcohol + sn-glycerol 3-phosphate + H(+)</text>
        <dbReference type="Rhea" id="RHEA:12969"/>
        <dbReference type="ChEBI" id="CHEBI:15377"/>
        <dbReference type="ChEBI" id="CHEBI:15378"/>
        <dbReference type="ChEBI" id="CHEBI:30879"/>
        <dbReference type="ChEBI" id="CHEBI:57597"/>
        <dbReference type="ChEBI" id="CHEBI:83408"/>
        <dbReference type="EC" id="3.1.4.46"/>
    </reaction>
</comment>
<dbReference type="CDD" id="cd08602">
    <property type="entry name" value="GDPD_ScGlpQ1_like"/>
    <property type="match status" value="1"/>
</dbReference>
<evidence type="ECO:0000256" key="6">
    <source>
        <dbReference type="ARBA" id="ARBA00047512"/>
    </source>
</evidence>
<evidence type="ECO:0000259" key="8">
    <source>
        <dbReference type="PROSITE" id="PS51704"/>
    </source>
</evidence>
<protein>
    <recommendedName>
        <fullName evidence="2">glycerophosphodiester phosphodiesterase</fullName>
        <ecNumber evidence="2">3.1.4.46</ecNumber>
    </recommendedName>
</protein>
<dbReference type="Proteomes" id="UP000284605">
    <property type="component" value="Unassembled WGS sequence"/>
</dbReference>
<dbReference type="Pfam" id="PF03009">
    <property type="entry name" value="GDPD"/>
    <property type="match status" value="1"/>
</dbReference>
<evidence type="ECO:0000256" key="5">
    <source>
        <dbReference type="ARBA" id="ARBA00022801"/>
    </source>
</evidence>
<dbReference type="GO" id="GO:0006071">
    <property type="term" value="P:glycerol metabolic process"/>
    <property type="evidence" value="ECO:0007669"/>
    <property type="project" value="UniProtKB-KW"/>
</dbReference>
<feature type="chain" id="PRO_5019087739" description="glycerophosphodiester phosphodiesterase" evidence="7">
    <location>
        <begin position="22"/>
        <end position="345"/>
    </location>
</feature>
<sequence length="345" mass="37239">MKPVIPLALALAALLSQAAAAGQPAPLVIGHRGASGYLPEHTIEGYTLAIEQGADFIEPDLVSTKDGVLIARHENEIGGTTDVAAKFPERKARKVIDGKEIEGWFTEDLTLAEIKTLRAKERTDFRSHDNDGKFLVPTFDEVIALAKARSAATGRTIGIYPELKHGSYFDQVGLSLEEKLVAALKAAGWTGKDAPVFVQSFEVANLKELNGVIDVRLVQLIDDAKKAPADFVAAGDKRTYADLLTAAGLKEIATYADGVGPYKRNIVAENPDKTLQPANTVITDAHAAGLVVHPWTFRNEDGRYLSPDYKGDPIAEYHQFFALGVDGVFSDFPDTAVKARASFKP</sequence>
<dbReference type="RefSeq" id="WP_119782781.1">
    <property type="nucleotide sequence ID" value="NZ_QYUK01000016.1"/>
</dbReference>
<evidence type="ECO:0000256" key="2">
    <source>
        <dbReference type="ARBA" id="ARBA00012247"/>
    </source>
</evidence>
<comment type="similarity">
    <text evidence="1">Belongs to the glycerophosphoryl diester phosphodiesterase family.</text>
</comment>
<dbReference type="EC" id="3.1.4.46" evidence="2"/>
<keyword evidence="3 7" id="KW-0732">Signal</keyword>
<dbReference type="GO" id="GO:0008889">
    <property type="term" value="F:glycerophosphodiester phosphodiesterase activity"/>
    <property type="evidence" value="ECO:0007669"/>
    <property type="project" value="UniProtKB-EC"/>
</dbReference>
<dbReference type="InterPro" id="IPR030395">
    <property type="entry name" value="GP_PDE_dom"/>
</dbReference>
<dbReference type="PANTHER" id="PTHR43620">
    <property type="entry name" value="GLYCEROPHOSPHORYL DIESTER PHOSPHODIESTERASE"/>
    <property type="match status" value="1"/>
</dbReference>
<accession>A0A418VUA4</accession>
<reference evidence="9 10" key="1">
    <citation type="submission" date="2018-09" db="EMBL/GenBank/DDBJ databases">
        <authorList>
            <person name="Zhu H."/>
        </authorList>
    </citation>
    <scope>NUCLEOTIDE SEQUENCE [LARGE SCALE GENOMIC DNA]</scope>
    <source>
        <strain evidence="9 10">K1W22B-8</strain>
    </source>
</reference>
<evidence type="ECO:0000256" key="4">
    <source>
        <dbReference type="ARBA" id="ARBA00022798"/>
    </source>
</evidence>
<organism evidence="9 10">
    <name type="scientific">Oleomonas cavernae</name>
    <dbReference type="NCBI Taxonomy" id="2320859"/>
    <lineage>
        <taxon>Bacteria</taxon>
        <taxon>Pseudomonadati</taxon>
        <taxon>Pseudomonadota</taxon>
        <taxon>Alphaproteobacteria</taxon>
        <taxon>Acetobacterales</taxon>
        <taxon>Acetobacteraceae</taxon>
        <taxon>Oleomonas</taxon>
    </lineage>
</organism>
<evidence type="ECO:0000256" key="7">
    <source>
        <dbReference type="SAM" id="SignalP"/>
    </source>
</evidence>
<keyword evidence="10" id="KW-1185">Reference proteome</keyword>
<dbReference type="GO" id="GO:0042597">
    <property type="term" value="C:periplasmic space"/>
    <property type="evidence" value="ECO:0007669"/>
    <property type="project" value="TreeGrafter"/>
</dbReference>
<dbReference type="AlphaFoldDB" id="A0A418VUA4"/>
<evidence type="ECO:0000256" key="3">
    <source>
        <dbReference type="ARBA" id="ARBA00022729"/>
    </source>
</evidence>
<keyword evidence="4" id="KW-0319">Glycerol metabolism</keyword>
<feature type="signal peptide" evidence="7">
    <location>
        <begin position="1"/>
        <end position="21"/>
    </location>
</feature>
<name>A0A418VUA4_9PROT</name>
<dbReference type="PROSITE" id="PS51704">
    <property type="entry name" value="GP_PDE"/>
    <property type="match status" value="1"/>
</dbReference>
<dbReference type="SUPFAM" id="SSF51695">
    <property type="entry name" value="PLC-like phosphodiesterases"/>
    <property type="match status" value="1"/>
</dbReference>
<dbReference type="PANTHER" id="PTHR43620:SF7">
    <property type="entry name" value="GLYCEROPHOSPHODIESTER PHOSPHODIESTERASE GDPD5-RELATED"/>
    <property type="match status" value="1"/>
</dbReference>
<dbReference type="OrthoDB" id="9795622at2"/>